<keyword evidence="2" id="KW-0812">Transmembrane</keyword>
<keyword evidence="2" id="KW-1133">Transmembrane helix</keyword>
<evidence type="ECO:0000256" key="1">
    <source>
        <dbReference type="SAM" id="MobiDB-lite"/>
    </source>
</evidence>
<feature type="transmembrane region" description="Helical" evidence="2">
    <location>
        <begin position="170"/>
        <end position="191"/>
    </location>
</feature>
<feature type="transmembrane region" description="Helical" evidence="2">
    <location>
        <begin position="101"/>
        <end position="124"/>
    </location>
</feature>
<feature type="transmembrane region" description="Helical" evidence="2">
    <location>
        <begin position="718"/>
        <end position="739"/>
    </location>
</feature>
<keyword evidence="4" id="KW-1185">Reference proteome</keyword>
<dbReference type="Proteomes" id="UP000241890">
    <property type="component" value="Unassembled WGS sequence"/>
</dbReference>
<feature type="transmembrane region" description="Helical" evidence="2">
    <location>
        <begin position="987"/>
        <end position="1007"/>
    </location>
</feature>
<dbReference type="EMBL" id="BEYU01000113">
    <property type="protein sequence ID" value="GBG32038.1"/>
    <property type="molecule type" value="Genomic_DNA"/>
</dbReference>
<feature type="transmembrane region" description="Helical" evidence="2">
    <location>
        <begin position="203"/>
        <end position="225"/>
    </location>
</feature>
<protein>
    <recommendedName>
        <fullName evidence="5">Transmembrane protein</fullName>
    </recommendedName>
</protein>
<gene>
    <name evidence="3" type="ORF">FCC1311_082632</name>
</gene>
<dbReference type="InParanoid" id="A0A2R5GQJ4"/>
<evidence type="ECO:0008006" key="5">
    <source>
        <dbReference type="Google" id="ProtNLM"/>
    </source>
</evidence>
<accession>A0A2R5GQJ4</accession>
<feature type="region of interest" description="Disordered" evidence="1">
    <location>
        <begin position="19"/>
        <end position="42"/>
    </location>
</feature>
<feature type="transmembrane region" description="Helical" evidence="2">
    <location>
        <begin position="637"/>
        <end position="655"/>
    </location>
</feature>
<reference evidence="3 4" key="1">
    <citation type="submission" date="2017-12" db="EMBL/GenBank/DDBJ databases">
        <title>Sequencing, de novo assembly and annotation of complete genome of a new Thraustochytrid species, strain FCC1311.</title>
        <authorList>
            <person name="Sedici K."/>
            <person name="Godart F."/>
            <person name="Aiese Cigliano R."/>
            <person name="Sanseverino W."/>
            <person name="Barakat M."/>
            <person name="Ortet P."/>
            <person name="Marechal E."/>
            <person name="Cagnac O."/>
            <person name="Amato A."/>
        </authorList>
    </citation>
    <scope>NUCLEOTIDE SEQUENCE [LARGE SCALE GENOMIC DNA]</scope>
</reference>
<sequence>MLVEPDVVLAGANESTASGSVSASTAAAGERPCGNGSNDAATGNNDFAFGTSSIMGRRASSSFVAQRRVSQAELSQLAETMLQELQEQASEKSWTRRLCRAAWLTSKIAVNSVVGLLVVGVFWVPRRFSSFSSEWRVDTEAKEPFIFREHSRLDNMGLNLLLDLSFCTGIPGSIVRAGMVFVIGMGMLAFLSAFNASSDSLRLLVVACLLPVGKELAYAATRALASHMAFSPGIKVKNQVLFRELAQVMHLWVQIVAALVVRLFVARFETSSGLALAITFQSAGELISRITMSRRDRAIGHIFTKMFSRQAQAVVMPKTLRHSLRDLSIEENSRRSSGNASHQVSSGPLKVRNESAYDDSSNSSQVIRECCKRHFHASVAASEMISEYLAIFITPIVLILFENAQLQLPFDQFAQHGVFRVAPLDHNALVLSTFLQFAAEFAVDVVCVCYEEISGCRTRGGTWHGCLAVDLLWPAFATYSVKITTNEADEVQTPGQDVAPPRPALDGQDTARHVSIAGLPDTDLGALAQAMLERDKAQAKASSTIFGIRQSFLLSVRLAVYSVVGLGVLAVFWMPRSFLPIEARWHANLKEKEPVILDLMNQDTLSEVATFLNFDISSFFFFPLNFILYVDASRREIAGILSITFVALILFRAFAFKHLGMIAATIPVLLPVFTLRLVLGPGTMVPMACLRAAINLGVVFVLYTVLSFFPANTDGQRLVMVAVVIPFFKEATYAGARGLAEYMAFSPQIHVAERRLRRELSWVIHLWVQVMMGLVVRLFVSRFESTLSLTAAVAAQSVGEIFSRVTMNWRDRQTSRILKILFRRKDSAVVLPSNLERSLRYVAPLKAPSTSTFSRASVDDFDGRTSGRDLMKELFQTESPARVRAVHEFCSRHFHSNVVAGEMLSEYLAILLAPLVLICFEHRQLQLPFDMYAQHGEFLVHPLNYKSLFIGTLLQLVAELAVDTLCLYHEQASGFDVIRAWRLRPPYFAWLLIWATWYASVACYTIVANRDNLDDCITGDMCNCAFGHGLHSQGVRELYCEYIYNVSSREELEVILRDNIVS</sequence>
<feature type="transmembrane region" description="Helical" evidence="2">
    <location>
        <begin position="760"/>
        <end position="780"/>
    </location>
</feature>
<feature type="transmembrane region" description="Helical" evidence="2">
    <location>
        <begin position="245"/>
        <end position="265"/>
    </location>
</feature>
<feature type="transmembrane region" description="Helical" evidence="2">
    <location>
        <begin position="608"/>
        <end position="630"/>
    </location>
</feature>
<comment type="caution">
    <text evidence="3">The sequence shown here is derived from an EMBL/GenBank/DDBJ whole genome shotgun (WGS) entry which is preliminary data.</text>
</comment>
<feature type="transmembrane region" description="Helical" evidence="2">
    <location>
        <begin position="661"/>
        <end position="679"/>
    </location>
</feature>
<evidence type="ECO:0000313" key="4">
    <source>
        <dbReference type="Proteomes" id="UP000241890"/>
    </source>
</evidence>
<evidence type="ECO:0000313" key="3">
    <source>
        <dbReference type="EMBL" id="GBG32038.1"/>
    </source>
</evidence>
<evidence type="ECO:0000256" key="2">
    <source>
        <dbReference type="SAM" id="Phobius"/>
    </source>
</evidence>
<feature type="transmembrane region" description="Helical" evidence="2">
    <location>
        <begin position="688"/>
        <end position="706"/>
    </location>
</feature>
<feature type="transmembrane region" description="Helical" evidence="2">
    <location>
        <begin position="552"/>
        <end position="574"/>
    </location>
</feature>
<keyword evidence="2" id="KW-0472">Membrane</keyword>
<organism evidence="3 4">
    <name type="scientific">Hondaea fermentalgiana</name>
    <dbReference type="NCBI Taxonomy" id="2315210"/>
    <lineage>
        <taxon>Eukaryota</taxon>
        <taxon>Sar</taxon>
        <taxon>Stramenopiles</taxon>
        <taxon>Bigyra</taxon>
        <taxon>Labyrinthulomycetes</taxon>
        <taxon>Thraustochytrida</taxon>
        <taxon>Thraustochytriidae</taxon>
        <taxon>Hondaea</taxon>
    </lineage>
</organism>
<proteinExistence type="predicted"/>
<dbReference type="AlphaFoldDB" id="A0A2R5GQJ4"/>
<name>A0A2R5GQJ4_9STRA</name>
<feature type="compositionally biased region" description="Low complexity" evidence="1">
    <location>
        <begin position="19"/>
        <end position="29"/>
    </location>
</feature>